<dbReference type="AlphaFoldDB" id="A0A2G5BGN4"/>
<dbReference type="GO" id="GO:0005686">
    <property type="term" value="C:U2 snRNP"/>
    <property type="evidence" value="ECO:0007669"/>
    <property type="project" value="TreeGrafter"/>
</dbReference>
<dbReference type="InterPro" id="IPR035979">
    <property type="entry name" value="RBD_domain_sf"/>
</dbReference>
<evidence type="ECO:0000256" key="3">
    <source>
        <dbReference type="ARBA" id="ARBA00022737"/>
    </source>
</evidence>
<dbReference type="InterPro" id="IPR034393">
    <property type="entry name" value="TatSF1-like"/>
</dbReference>
<dbReference type="FunFam" id="3.30.70.330:FF:000105">
    <property type="entry name" value="HIV Tat-specific factor 1 homolog"/>
    <property type="match status" value="1"/>
</dbReference>
<evidence type="ECO:0000313" key="10">
    <source>
        <dbReference type="Proteomes" id="UP000242474"/>
    </source>
</evidence>
<dbReference type="InterPro" id="IPR000504">
    <property type="entry name" value="RRM_dom"/>
</dbReference>
<dbReference type="GO" id="GO:0000398">
    <property type="term" value="P:mRNA splicing, via spliceosome"/>
    <property type="evidence" value="ECO:0007669"/>
    <property type="project" value="InterPro"/>
</dbReference>
<dbReference type="Proteomes" id="UP000242474">
    <property type="component" value="Unassembled WGS sequence"/>
</dbReference>
<dbReference type="SUPFAM" id="SSF54928">
    <property type="entry name" value="RNA-binding domain, RBD"/>
    <property type="match status" value="1"/>
</dbReference>
<dbReference type="SMART" id="SM00360">
    <property type="entry name" value="RRM"/>
    <property type="match status" value="2"/>
</dbReference>
<dbReference type="CDD" id="cd12285">
    <property type="entry name" value="RRM3_RBM39_like"/>
    <property type="match status" value="1"/>
</dbReference>
<dbReference type="InterPro" id="IPR034392">
    <property type="entry name" value="TatSF1-like_RRM1"/>
</dbReference>
<dbReference type="PROSITE" id="PS50102">
    <property type="entry name" value="RRM"/>
    <property type="match status" value="1"/>
</dbReference>
<dbReference type="CDD" id="cd12281">
    <property type="entry name" value="RRM1_TatSF1_like"/>
    <property type="match status" value="1"/>
</dbReference>
<dbReference type="InterPro" id="IPR012677">
    <property type="entry name" value="Nucleotide-bd_a/b_plait_sf"/>
</dbReference>
<evidence type="ECO:0000259" key="8">
    <source>
        <dbReference type="PROSITE" id="PS50102"/>
    </source>
</evidence>
<dbReference type="PANTHER" id="PTHR15608:SF0">
    <property type="entry name" value="HIV TAT-SPECIFIC FACTOR 1"/>
    <property type="match status" value="1"/>
</dbReference>
<dbReference type="STRING" id="763665.A0A2G5BGN4"/>
<keyword evidence="4 6" id="KW-0694">RNA-binding</keyword>
<dbReference type="OrthoDB" id="10258585at2759"/>
<accession>A0A2G5BGN4</accession>
<dbReference type="GO" id="GO:0005684">
    <property type="term" value="C:U2-type spliceosomal complex"/>
    <property type="evidence" value="ECO:0007669"/>
    <property type="project" value="TreeGrafter"/>
</dbReference>
<feature type="compositionally biased region" description="Basic and acidic residues" evidence="7">
    <location>
        <begin position="181"/>
        <end position="201"/>
    </location>
</feature>
<organism evidence="9 10">
    <name type="scientific">Coemansia reversa (strain ATCC 12441 / NRRL 1564)</name>
    <dbReference type="NCBI Taxonomy" id="763665"/>
    <lineage>
        <taxon>Eukaryota</taxon>
        <taxon>Fungi</taxon>
        <taxon>Fungi incertae sedis</taxon>
        <taxon>Zoopagomycota</taxon>
        <taxon>Kickxellomycotina</taxon>
        <taxon>Kickxellomycetes</taxon>
        <taxon>Kickxellales</taxon>
        <taxon>Kickxellaceae</taxon>
        <taxon>Coemansia</taxon>
    </lineage>
</organism>
<sequence>MASPMFPKPSEFATDKRVQFIEETSSYIFTDPKYGIEYEFDQDKGAWFPMWNESLVDQQQSAYGIEQPQDDDKRRNEKQNAKRKDVGRSGKRDNTVVYVSGLPLDTTAEEVAEYFSQCGALMPDIVTNKPRIKLYCDDKGGLKGDALVTYFKAPSVQLAVDILDDSQFRANSPARINVEQAEFKDKPERKDEKDAAKKPRIDPKLVQRRLNQLERKLDWFEGTGEIADRHKRTVVLKHMFTLEELQADVTLLLDLSEDVRSECEKLGKVTSVKVYDQSDEGVIAVKFKDELAARACVKMMNGRFFGGRQVEAAIYDGHTRYKSTEALRPDANTELMGENDDDVAGGEETRMEKYAHWLDSGN</sequence>
<keyword evidence="2" id="KW-0507">mRNA processing</keyword>
<dbReference type="Pfam" id="PF00076">
    <property type="entry name" value="RRM_1"/>
    <property type="match status" value="2"/>
</dbReference>
<evidence type="ECO:0000256" key="5">
    <source>
        <dbReference type="ARBA" id="ARBA00023187"/>
    </source>
</evidence>
<feature type="region of interest" description="Disordered" evidence="7">
    <location>
        <begin position="180"/>
        <end position="201"/>
    </location>
</feature>
<evidence type="ECO:0000256" key="1">
    <source>
        <dbReference type="ARBA" id="ARBA00007747"/>
    </source>
</evidence>
<protein>
    <recommendedName>
        <fullName evidence="8">RRM domain-containing protein</fullName>
    </recommendedName>
</protein>
<evidence type="ECO:0000256" key="7">
    <source>
        <dbReference type="SAM" id="MobiDB-lite"/>
    </source>
</evidence>
<proteinExistence type="inferred from homology"/>
<feature type="region of interest" description="Disordered" evidence="7">
    <location>
        <begin position="63"/>
        <end position="89"/>
    </location>
</feature>
<keyword evidence="5" id="KW-0508">mRNA splicing</keyword>
<dbReference type="EMBL" id="KZ303491">
    <property type="protein sequence ID" value="PIA18198.1"/>
    <property type="molecule type" value="Genomic_DNA"/>
</dbReference>
<dbReference type="GO" id="GO:0003723">
    <property type="term" value="F:RNA binding"/>
    <property type="evidence" value="ECO:0007669"/>
    <property type="project" value="UniProtKB-UniRule"/>
</dbReference>
<feature type="compositionally biased region" description="Basic and acidic residues" evidence="7">
    <location>
        <begin position="70"/>
        <end position="89"/>
    </location>
</feature>
<keyword evidence="10" id="KW-1185">Reference proteome</keyword>
<evidence type="ECO:0000256" key="2">
    <source>
        <dbReference type="ARBA" id="ARBA00022664"/>
    </source>
</evidence>
<evidence type="ECO:0000256" key="6">
    <source>
        <dbReference type="PROSITE-ProRule" id="PRU00176"/>
    </source>
</evidence>
<evidence type="ECO:0000256" key="4">
    <source>
        <dbReference type="ARBA" id="ARBA00022884"/>
    </source>
</evidence>
<dbReference type="PANTHER" id="PTHR15608">
    <property type="entry name" value="SPLICING FACTOR U2AF-ASSOCIATED PROTEIN 2"/>
    <property type="match status" value="1"/>
</dbReference>
<reference evidence="9 10" key="1">
    <citation type="journal article" date="2015" name="Genome Biol. Evol.">
        <title>Phylogenomic analyses indicate that early fungi evolved digesting cell walls of algal ancestors of land plants.</title>
        <authorList>
            <person name="Chang Y."/>
            <person name="Wang S."/>
            <person name="Sekimoto S."/>
            <person name="Aerts A.L."/>
            <person name="Choi C."/>
            <person name="Clum A."/>
            <person name="LaButti K.M."/>
            <person name="Lindquist E.A."/>
            <person name="Yee Ngan C."/>
            <person name="Ohm R.A."/>
            <person name="Salamov A.A."/>
            <person name="Grigoriev I.V."/>
            <person name="Spatafora J.W."/>
            <person name="Berbee M.L."/>
        </authorList>
    </citation>
    <scope>NUCLEOTIDE SEQUENCE [LARGE SCALE GENOMIC DNA]</scope>
    <source>
        <strain evidence="9 10">NRRL 1564</strain>
    </source>
</reference>
<name>A0A2G5BGN4_COERN</name>
<dbReference type="Gene3D" id="3.30.70.330">
    <property type="match status" value="2"/>
</dbReference>
<comment type="similarity">
    <text evidence="1">Belongs to the HTATSF1 family.</text>
</comment>
<feature type="domain" description="RRM" evidence="8">
    <location>
        <begin position="95"/>
        <end position="181"/>
    </location>
</feature>
<keyword evidence="3" id="KW-0677">Repeat</keyword>
<gene>
    <name evidence="9" type="ORF">COEREDRAFT_80102</name>
</gene>
<dbReference type="FunFam" id="3.30.70.330:FF:000329">
    <property type="entry name" value="splicing factor U2AF-associated protein 2"/>
    <property type="match status" value="1"/>
</dbReference>
<evidence type="ECO:0000313" key="9">
    <source>
        <dbReference type="EMBL" id="PIA18198.1"/>
    </source>
</evidence>